<accession>A0A1S9ZM55</accession>
<dbReference type="GO" id="GO:0015031">
    <property type="term" value="P:protein transport"/>
    <property type="evidence" value="ECO:0007669"/>
    <property type="project" value="UniProtKB-KW"/>
</dbReference>
<evidence type="ECO:0000256" key="11">
    <source>
        <dbReference type="ARBA" id="ARBA00023237"/>
    </source>
</evidence>
<comment type="subunit">
    <text evidence="3">Monomer.</text>
</comment>
<evidence type="ECO:0000256" key="7">
    <source>
        <dbReference type="ARBA" id="ARBA00022927"/>
    </source>
</evidence>
<dbReference type="SUPFAM" id="SSF89392">
    <property type="entry name" value="Prokaryotic lipoproteins and lipoprotein localization factors"/>
    <property type="match status" value="1"/>
</dbReference>
<evidence type="ECO:0000256" key="10">
    <source>
        <dbReference type="ARBA" id="ARBA00023186"/>
    </source>
</evidence>
<keyword evidence="6 13" id="KW-0732">Signal</keyword>
<dbReference type="AlphaFoldDB" id="A0A1S9ZM55"/>
<comment type="caution">
    <text evidence="14">The sequence shown here is derived from an EMBL/GenBank/DDBJ whole genome shotgun (WGS) entry which is preliminary data.</text>
</comment>
<dbReference type="InterPro" id="IPR004565">
    <property type="entry name" value="OM_lipoprot_LolB"/>
</dbReference>
<evidence type="ECO:0000256" key="9">
    <source>
        <dbReference type="ARBA" id="ARBA00023139"/>
    </source>
</evidence>
<dbReference type="GO" id="GO:0009279">
    <property type="term" value="C:cell outer membrane"/>
    <property type="evidence" value="ECO:0007669"/>
    <property type="project" value="UniProtKB-SubCell"/>
</dbReference>
<evidence type="ECO:0000256" key="4">
    <source>
        <dbReference type="ARBA" id="ARBA00016202"/>
    </source>
</evidence>
<evidence type="ECO:0000256" key="12">
    <source>
        <dbReference type="ARBA" id="ARBA00023288"/>
    </source>
</evidence>
<dbReference type="InterPro" id="IPR029046">
    <property type="entry name" value="LolA/LolB/LppX"/>
</dbReference>
<comment type="subcellular location">
    <subcellularLocation>
        <location evidence="1">Cell outer membrane</location>
        <topology evidence="1">Lipid-anchor</topology>
    </subcellularLocation>
</comment>
<keyword evidence="8" id="KW-0472">Membrane</keyword>
<evidence type="ECO:0000256" key="2">
    <source>
        <dbReference type="ARBA" id="ARBA00009696"/>
    </source>
</evidence>
<evidence type="ECO:0000313" key="14">
    <source>
        <dbReference type="EMBL" id="OOR84131.1"/>
    </source>
</evidence>
<name>A0A1S9ZM55_9GAMM</name>
<evidence type="ECO:0000256" key="6">
    <source>
        <dbReference type="ARBA" id="ARBA00022729"/>
    </source>
</evidence>
<dbReference type="Gene3D" id="2.50.20.10">
    <property type="entry name" value="Lipoprotein localisation LolA/LolB/LppX"/>
    <property type="match status" value="1"/>
</dbReference>
<reference evidence="14 15" key="1">
    <citation type="submission" date="2017-02" db="EMBL/GenBank/DDBJ databases">
        <title>Draft genome sequence of Moraxella canis CCUG 8415A type strain.</title>
        <authorList>
            <person name="Engstrom-Jakobsson H."/>
            <person name="Salva-Serra F."/>
            <person name="Thorell K."/>
            <person name="Gonzales-Siles L."/>
            <person name="Karlsson R."/>
            <person name="Boulund F."/>
            <person name="Engstrand L."/>
            <person name="Moore E."/>
        </authorList>
    </citation>
    <scope>NUCLEOTIDE SEQUENCE [LARGE SCALE GENOMIC DNA]</scope>
    <source>
        <strain evidence="14 15">CCUG 8415A</strain>
    </source>
</reference>
<evidence type="ECO:0000313" key="15">
    <source>
        <dbReference type="Proteomes" id="UP000190322"/>
    </source>
</evidence>
<evidence type="ECO:0000256" key="8">
    <source>
        <dbReference type="ARBA" id="ARBA00023136"/>
    </source>
</evidence>
<dbReference type="Proteomes" id="UP000190322">
    <property type="component" value="Unassembled WGS sequence"/>
</dbReference>
<protein>
    <recommendedName>
        <fullName evidence="4">Outer-membrane lipoprotein LolB</fullName>
    </recommendedName>
</protein>
<evidence type="ECO:0000256" key="1">
    <source>
        <dbReference type="ARBA" id="ARBA00004459"/>
    </source>
</evidence>
<keyword evidence="5" id="KW-0813">Transport</keyword>
<gene>
    <name evidence="14" type="ORF">B0180_04090</name>
</gene>
<evidence type="ECO:0000256" key="3">
    <source>
        <dbReference type="ARBA" id="ARBA00011245"/>
    </source>
</evidence>
<feature type="signal peptide" evidence="13">
    <location>
        <begin position="1"/>
        <end position="26"/>
    </location>
</feature>
<keyword evidence="10" id="KW-0143">Chaperone</keyword>
<organism evidence="14 15">
    <name type="scientific">Moraxella canis</name>
    <dbReference type="NCBI Taxonomy" id="90239"/>
    <lineage>
        <taxon>Bacteria</taxon>
        <taxon>Pseudomonadati</taxon>
        <taxon>Pseudomonadota</taxon>
        <taxon>Gammaproteobacteria</taxon>
        <taxon>Moraxellales</taxon>
        <taxon>Moraxellaceae</taxon>
        <taxon>Moraxella</taxon>
    </lineage>
</organism>
<feature type="chain" id="PRO_5013363644" description="Outer-membrane lipoprotein LolB" evidence="13">
    <location>
        <begin position="27"/>
        <end position="191"/>
    </location>
</feature>
<keyword evidence="11" id="KW-0998">Cell outer membrane</keyword>
<keyword evidence="12" id="KW-0449">Lipoprotein</keyword>
<evidence type="ECO:0000256" key="5">
    <source>
        <dbReference type="ARBA" id="ARBA00022448"/>
    </source>
</evidence>
<evidence type="ECO:0000256" key="13">
    <source>
        <dbReference type="SAM" id="SignalP"/>
    </source>
</evidence>
<dbReference type="EMBL" id="MUXT01000005">
    <property type="protein sequence ID" value="OOR84131.1"/>
    <property type="molecule type" value="Genomic_DNA"/>
</dbReference>
<dbReference type="RefSeq" id="WP_078255799.1">
    <property type="nucleotide sequence ID" value="NZ_MUXT01000005.1"/>
</dbReference>
<keyword evidence="9" id="KW-0564">Palmitate</keyword>
<dbReference type="CDD" id="cd16326">
    <property type="entry name" value="LolB"/>
    <property type="match status" value="1"/>
</dbReference>
<comment type="similarity">
    <text evidence="2">Belongs to the LolB family.</text>
</comment>
<proteinExistence type="inferred from homology"/>
<sequence length="191" mass="20283">MKKIAFAALSASALLLSACASTQSSTQTPITTLPTADTPLKFAITGKIGVVTATPEGRQAGSAFYAWAQEDNRFSVDLTGALGIGATQIRYNGTTATLDSERTGTMTADTPEALLLTATGWQAPISQLPHWILGRSAPDDSVADYDSSGRLVHAANGAWRAQFDYDKSALPSRLRITHTDQHSVTMTMVHQ</sequence>
<dbReference type="Pfam" id="PF03550">
    <property type="entry name" value="LolB"/>
    <property type="match status" value="1"/>
</dbReference>
<dbReference type="PROSITE" id="PS51257">
    <property type="entry name" value="PROKAR_LIPOPROTEIN"/>
    <property type="match status" value="1"/>
</dbReference>
<keyword evidence="7" id="KW-0653">Protein transport</keyword>